<evidence type="ECO:0000313" key="3">
    <source>
        <dbReference type="EMBL" id="SFR81044.1"/>
    </source>
</evidence>
<feature type="coiled-coil region" evidence="1">
    <location>
        <begin position="307"/>
        <end position="334"/>
    </location>
</feature>
<name>A0A1I6JQ12_9FIRM</name>
<keyword evidence="2" id="KW-0732">Signal</keyword>
<keyword evidence="1" id="KW-0175">Coiled coil</keyword>
<dbReference type="RefSeq" id="WP_092560403.1">
    <property type="nucleotide sequence ID" value="NZ_FOYZ01000006.1"/>
</dbReference>
<dbReference type="AlphaFoldDB" id="A0A1I6JQ12"/>
<evidence type="ECO:0000256" key="1">
    <source>
        <dbReference type="SAM" id="Coils"/>
    </source>
</evidence>
<proteinExistence type="predicted"/>
<evidence type="ECO:0000256" key="2">
    <source>
        <dbReference type="SAM" id="SignalP"/>
    </source>
</evidence>
<evidence type="ECO:0000313" key="4">
    <source>
        <dbReference type="Proteomes" id="UP000199659"/>
    </source>
</evidence>
<accession>A0A1I6JQ12</accession>
<keyword evidence="4" id="KW-1185">Reference proteome</keyword>
<evidence type="ECO:0008006" key="5">
    <source>
        <dbReference type="Google" id="ProtNLM"/>
    </source>
</evidence>
<protein>
    <recommendedName>
        <fullName evidence="5">Outer membrane efflux protein</fullName>
    </recommendedName>
</protein>
<dbReference type="Proteomes" id="UP000199659">
    <property type="component" value="Unassembled WGS sequence"/>
</dbReference>
<organism evidence="3 4">
    <name type="scientific">Anaeromicropila populeti</name>
    <dbReference type="NCBI Taxonomy" id="37658"/>
    <lineage>
        <taxon>Bacteria</taxon>
        <taxon>Bacillati</taxon>
        <taxon>Bacillota</taxon>
        <taxon>Clostridia</taxon>
        <taxon>Lachnospirales</taxon>
        <taxon>Lachnospiraceae</taxon>
        <taxon>Anaeromicropila</taxon>
    </lineage>
</organism>
<reference evidence="3 4" key="1">
    <citation type="submission" date="2016-10" db="EMBL/GenBank/DDBJ databases">
        <authorList>
            <person name="de Groot N.N."/>
        </authorList>
    </citation>
    <scope>NUCLEOTIDE SEQUENCE [LARGE SCALE GENOMIC DNA]</scope>
    <source>
        <strain evidence="3 4">743A</strain>
    </source>
</reference>
<dbReference type="STRING" id="37658.SAMN05661086_01858"/>
<sequence>MKKRNVVIVLVGVLLCTLFPTKAVCLADTTYYVDTGYAPIKTIKEALELFESDSSIITQINTSYEIKEYEYQTYQEKANAYKTLYETAQSAGASEETVLNLKAEYLEALRNAEALVVYHNNKDALIKSAIKQKKYEVIVCCYQLMLLEKKMNYYQVNSTYLNALQVLETKKYKKGSSTKLAVNQLNAQILENDADLNAVSLDKEELLEQLQGYFNGTLNFRISIVVNTTSKSYQQAQLLSLFEADDFSYEEAISSQTAYTNYRSNMELVAGSTAYQYCSLLAKNYGLQAEQITKELIAYRKKVVRMYRKYTARCSAATAKRAVLEEQFTNLQQQYKKGKVAKIKVLEAAVNLEAAELNYDTCMYDKNRWEYVMEQGIYGISI</sequence>
<dbReference type="EMBL" id="FOYZ01000006">
    <property type="protein sequence ID" value="SFR81044.1"/>
    <property type="molecule type" value="Genomic_DNA"/>
</dbReference>
<feature type="chain" id="PRO_5038924824" description="Outer membrane efflux protein" evidence="2">
    <location>
        <begin position="24"/>
        <end position="382"/>
    </location>
</feature>
<gene>
    <name evidence="3" type="ORF">SAMN05661086_01858</name>
</gene>
<feature type="signal peptide" evidence="2">
    <location>
        <begin position="1"/>
        <end position="23"/>
    </location>
</feature>